<gene>
    <name evidence="9" type="ORF">A6F49_10945</name>
</gene>
<feature type="domain" description="Copper resistance protein D" evidence="8">
    <location>
        <begin position="258"/>
        <end position="354"/>
    </location>
</feature>
<feature type="transmembrane region" description="Helical" evidence="7">
    <location>
        <begin position="262"/>
        <end position="283"/>
    </location>
</feature>
<evidence type="ECO:0000256" key="7">
    <source>
        <dbReference type="SAM" id="Phobius"/>
    </source>
</evidence>
<dbReference type="Pfam" id="PF05425">
    <property type="entry name" value="CopD"/>
    <property type="match status" value="1"/>
</dbReference>
<keyword evidence="10" id="KW-1185">Reference proteome</keyword>
<dbReference type="OrthoDB" id="5241646at2"/>
<dbReference type="InterPro" id="IPR019108">
    <property type="entry name" value="Caa3_assmbl_CtaG-rel"/>
</dbReference>
<dbReference type="AlphaFoldDB" id="A0A1B7LYN5"/>
<feature type="compositionally biased region" description="Polar residues" evidence="6">
    <location>
        <begin position="652"/>
        <end position="667"/>
    </location>
</feature>
<dbReference type="GO" id="GO:0005886">
    <property type="term" value="C:plasma membrane"/>
    <property type="evidence" value="ECO:0007669"/>
    <property type="project" value="UniProtKB-SubCell"/>
</dbReference>
<dbReference type="PANTHER" id="PTHR34820">
    <property type="entry name" value="INNER MEMBRANE PROTEIN YEBZ"/>
    <property type="match status" value="1"/>
</dbReference>
<name>A0A1B7LYN5_9MICC</name>
<evidence type="ECO:0000313" key="9">
    <source>
        <dbReference type="EMBL" id="OAV60481.1"/>
    </source>
</evidence>
<feature type="transmembrane region" description="Helical" evidence="7">
    <location>
        <begin position="182"/>
        <end position="204"/>
    </location>
</feature>
<feature type="transmembrane region" description="Helical" evidence="7">
    <location>
        <begin position="295"/>
        <end position="315"/>
    </location>
</feature>
<evidence type="ECO:0000259" key="8">
    <source>
        <dbReference type="Pfam" id="PF05425"/>
    </source>
</evidence>
<dbReference type="InterPro" id="IPR008457">
    <property type="entry name" value="Cu-R_CopD_dom"/>
</dbReference>
<feature type="transmembrane region" description="Helical" evidence="7">
    <location>
        <begin position="12"/>
        <end position="34"/>
    </location>
</feature>
<accession>A0A1B7LYN5</accession>
<comment type="caution">
    <text evidence="9">The sequence shown here is derived from an EMBL/GenBank/DDBJ whole genome shotgun (WGS) entry which is preliminary data.</text>
</comment>
<proteinExistence type="predicted"/>
<dbReference type="STRING" id="1837282.A6F49_10945"/>
<protein>
    <submittedName>
        <fullName evidence="9">Copper resistance protein</fullName>
    </submittedName>
</protein>
<evidence type="ECO:0000256" key="1">
    <source>
        <dbReference type="ARBA" id="ARBA00004651"/>
    </source>
</evidence>
<dbReference type="PANTHER" id="PTHR34820:SF4">
    <property type="entry name" value="INNER MEMBRANE PROTEIN YEBZ"/>
    <property type="match status" value="1"/>
</dbReference>
<feature type="transmembrane region" description="Helical" evidence="7">
    <location>
        <begin position="615"/>
        <end position="638"/>
    </location>
</feature>
<evidence type="ECO:0000313" key="10">
    <source>
        <dbReference type="Proteomes" id="UP000078292"/>
    </source>
</evidence>
<evidence type="ECO:0000256" key="2">
    <source>
        <dbReference type="ARBA" id="ARBA00022475"/>
    </source>
</evidence>
<feature type="transmembrane region" description="Helical" evidence="7">
    <location>
        <begin position="336"/>
        <end position="354"/>
    </location>
</feature>
<evidence type="ECO:0000256" key="6">
    <source>
        <dbReference type="SAM" id="MobiDB-lite"/>
    </source>
</evidence>
<keyword evidence="3 7" id="KW-0812">Transmembrane</keyword>
<feature type="transmembrane region" description="Helical" evidence="7">
    <location>
        <begin position="397"/>
        <end position="414"/>
    </location>
</feature>
<feature type="transmembrane region" description="Helical" evidence="7">
    <location>
        <begin position="534"/>
        <end position="555"/>
    </location>
</feature>
<dbReference type="RefSeq" id="WP_052504880.1">
    <property type="nucleotide sequence ID" value="NZ_LXEY01000019.1"/>
</dbReference>
<dbReference type="GO" id="GO:0006825">
    <property type="term" value="P:copper ion transport"/>
    <property type="evidence" value="ECO:0007669"/>
    <property type="project" value="InterPro"/>
</dbReference>
<dbReference type="Proteomes" id="UP000078292">
    <property type="component" value="Unassembled WGS sequence"/>
</dbReference>
<sequence>MTQTATKHQTARTLTWVGVAVVIIGLAVVSSTAYTGTVANRDTMHPGDVVLWSLPIVSALHHFALAIVIGCLLFAAAVLPPRVTHASAATTDVPDAAEHPAFRRVMTVASAAAVVWVLAAVTILVLTFADLSGQPLSASADFGQQLLSYVTDLVVGQARSVIVVLAVVVATLTFLVRSSAGLWGLALLSLSATIPISLIGHAAGSDEHYAGVGALVIHWVGVLVWVGGVAALACIAPTIPPTDSSSSPQSPSNFATVVVRRFSAIASVAFVLVLASGVLNSVLRLGDWDGLVTRYGQLILLKFMATLVLGAIGWFHRQWSITRLATQPANRTVWRLVVAEVLIMAGIIGVTSTLSRAAPPIPQEIKPALTPAQRLTGYPLPPELTWDQWLAQWRWDWLWIAFIVIAAAVYLLGARRAPSWPWHRTASWLTALGILVYVTCAAPTIYGKVLFSMHTTMLLTLALIVSVLLVLGRPIQLAAQSVARRTDGSRGLREWLDLAQPVLAKPALSGTVLIASLLAFYYTPVFQLALQYWLVHQLTNLYFLVVGCWVMHGLLDPGARRFAHRTTRITGAAMLAGLFLLWAVVLVSGMLPVVQPDWFGGMERTWGPSLALDQQLAGIAVLLTGFTPIALVGIALILGRPPRAAHDRTSKRTSVGESSATQGSASV</sequence>
<feature type="transmembrane region" description="Helical" evidence="7">
    <location>
        <begin position="54"/>
        <end position="79"/>
    </location>
</feature>
<keyword evidence="2" id="KW-1003">Cell membrane</keyword>
<evidence type="ECO:0000256" key="4">
    <source>
        <dbReference type="ARBA" id="ARBA00022989"/>
    </source>
</evidence>
<feature type="transmembrane region" description="Helical" evidence="7">
    <location>
        <begin position="502"/>
        <end position="522"/>
    </location>
</feature>
<feature type="transmembrane region" description="Helical" evidence="7">
    <location>
        <begin position="108"/>
        <end position="129"/>
    </location>
</feature>
<evidence type="ECO:0000256" key="3">
    <source>
        <dbReference type="ARBA" id="ARBA00022692"/>
    </source>
</evidence>
<keyword evidence="5 7" id="KW-0472">Membrane</keyword>
<dbReference type="Pfam" id="PF09678">
    <property type="entry name" value="Caa3_CtaG"/>
    <property type="match status" value="1"/>
</dbReference>
<dbReference type="EMBL" id="LXEY01000019">
    <property type="protein sequence ID" value="OAV60481.1"/>
    <property type="molecule type" value="Genomic_DNA"/>
</dbReference>
<feature type="transmembrane region" description="Helical" evidence="7">
    <location>
        <begin position="451"/>
        <end position="471"/>
    </location>
</feature>
<evidence type="ECO:0000256" key="5">
    <source>
        <dbReference type="ARBA" id="ARBA00023136"/>
    </source>
</evidence>
<feature type="transmembrane region" description="Helical" evidence="7">
    <location>
        <begin position="426"/>
        <end position="445"/>
    </location>
</feature>
<feature type="region of interest" description="Disordered" evidence="6">
    <location>
        <begin position="645"/>
        <end position="667"/>
    </location>
</feature>
<feature type="transmembrane region" description="Helical" evidence="7">
    <location>
        <begin position="575"/>
        <end position="595"/>
    </location>
</feature>
<reference evidence="9 10" key="1">
    <citation type="submission" date="2016-04" db="EMBL/GenBank/DDBJ databases">
        <title>First whole genome shotgun sequence of the bacterium Enteractinococcus sp. strain UASWS1574.</title>
        <authorList>
            <person name="Crovadore J."/>
            <person name="Chablais R."/>
            <person name="Lefort F."/>
        </authorList>
    </citation>
    <scope>NUCLEOTIDE SEQUENCE [LARGE SCALE GENOMIC DNA]</scope>
    <source>
        <strain evidence="9 10">UASWS1574</strain>
    </source>
</reference>
<keyword evidence="4 7" id="KW-1133">Transmembrane helix</keyword>
<comment type="subcellular location">
    <subcellularLocation>
        <location evidence="1">Cell membrane</location>
        <topology evidence="1">Multi-pass membrane protein</topology>
    </subcellularLocation>
</comment>
<feature type="transmembrane region" description="Helical" evidence="7">
    <location>
        <begin position="216"/>
        <end position="241"/>
    </location>
</feature>
<feature type="transmembrane region" description="Helical" evidence="7">
    <location>
        <begin position="149"/>
        <end position="175"/>
    </location>
</feature>
<organism evidence="9 10">
    <name type="scientific">Enteractinococcus helveticum</name>
    <dbReference type="NCBI Taxonomy" id="1837282"/>
    <lineage>
        <taxon>Bacteria</taxon>
        <taxon>Bacillati</taxon>
        <taxon>Actinomycetota</taxon>
        <taxon>Actinomycetes</taxon>
        <taxon>Micrococcales</taxon>
        <taxon>Micrococcaceae</taxon>
    </lineage>
</organism>
<dbReference type="InterPro" id="IPR032694">
    <property type="entry name" value="CopC/D"/>
</dbReference>